<evidence type="ECO:0000256" key="3">
    <source>
        <dbReference type="ARBA" id="ARBA00022771"/>
    </source>
</evidence>
<dbReference type="PANTHER" id="PTHR46481:SF10">
    <property type="entry name" value="ZINC FINGER BED DOMAIN-CONTAINING PROTEIN 39"/>
    <property type="match status" value="1"/>
</dbReference>
<proteinExistence type="predicted"/>
<keyword evidence="3" id="KW-0863">Zinc-finger</keyword>
<keyword evidence="8" id="KW-1185">Reference proteome</keyword>
<dbReference type="PANTHER" id="PTHR46481">
    <property type="entry name" value="ZINC FINGER BED DOMAIN-CONTAINING PROTEIN 4"/>
    <property type="match status" value="1"/>
</dbReference>
<dbReference type="GO" id="GO:0046983">
    <property type="term" value="F:protein dimerization activity"/>
    <property type="evidence" value="ECO:0007669"/>
    <property type="project" value="InterPro"/>
</dbReference>
<reference evidence="9" key="1">
    <citation type="submission" date="2022-11" db="UniProtKB">
        <authorList>
            <consortium name="WormBaseParasite"/>
        </authorList>
    </citation>
    <scope>IDENTIFICATION</scope>
</reference>
<keyword evidence="5" id="KW-0539">Nucleus</keyword>
<feature type="domain" description="HAT C-terminal dimerisation" evidence="7">
    <location>
        <begin position="346"/>
        <end position="399"/>
    </location>
</feature>
<evidence type="ECO:0000256" key="6">
    <source>
        <dbReference type="SAM" id="Coils"/>
    </source>
</evidence>
<evidence type="ECO:0000256" key="2">
    <source>
        <dbReference type="ARBA" id="ARBA00022723"/>
    </source>
</evidence>
<sequence length="446" mass="50465">MDFAKNKVDYMAVTAHFINDQWKKIDFVLVFTSLPPGMKKTSAHVQELFMEELAKFGISEVDMAKLLVTTDEGSNVSGIGGYNHLPCICHLGSTIGKRTTTLFKNSALSEEHKVACRTIEEELKKLEKVVNQLRRNEVICKMASQALKSPVQTRWMSYYNMVEALLKHRNQLLAAVEEHDSSNWERMFELLNRGYWKNYIKVLKPVADMVLDLQGEKLPSTNKVIGHVATIWLELKYLMEPFDGNSLFGVALANAAMEAFERKIGNLNDSNWVNSFSGRLNKKVIACSAFLDPFEHGQLKSIGELVPGINYNEREARFLCSDVLESPTAKRSAKFPLIQVSQVEKELHGYMSLPICEDEDLLTFWSKNEKYFPHLAALARNFLAVQASSASSERAFKELRSIMGILLAIDWTPKSGCANSSKNLVLKRNFMNDYVTFCCVLEFGSK</sequence>
<evidence type="ECO:0000256" key="4">
    <source>
        <dbReference type="ARBA" id="ARBA00022833"/>
    </source>
</evidence>
<accession>A0A915EQS8</accession>
<keyword evidence="6" id="KW-0175">Coiled coil</keyword>
<dbReference type="InterPro" id="IPR012337">
    <property type="entry name" value="RNaseH-like_sf"/>
</dbReference>
<evidence type="ECO:0000256" key="5">
    <source>
        <dbReference type="ARBA" id="ARBA00023242"/>
    </source>
</evidence>
<dbReference type="Proteomes" id="UP000887574">
    <property type="component" value="Unplaced"/>
</dbReference>
<dbReference type="SUPFAM" id="SSF53098">
    <property type="entry name" value="Ribonuclease H-like"/>
    <property type="match status" value="1"/>
</dbReference>
<dbReference type="Pfam" id="PF05699">
    <property type="entry name" value="Dimer_Tnp_hAT"/>
    <property type="match status" value="1"/>
</dbReference>
<keyword evidence="4" id="KW-0862">Zinc</keyword>
<organism evidence="8 9">
    <name type="scientific">Ditylenchus dipsaci</name>
    <dbReference type="NCBI Taxonomy" id="166011"/>
    <lineage>
        <taxon>Eukaryota</taxon>
        <taxon>Metazoa</taxon>
        <taxon>Ecdysozoa</taxon>
        <taxon>Nematoda</taxon>
        <taxon>Chromadorea</taxon>
        <taxon>Rhabditida</taxon>
        <taxon>Tylenchina</taxon>
        <taxon>Tylenchomorpha</taxon>
        <taxon>Sphaerularioidea</taxon>
        <taxon>Anguinidae</taxon>
        <taxon>Anguininae</taxon>
        <taxon>Ditylenchus</taxon>
    </lineage>
</organism>
<dbReference type="InterPro" id="IPR008906">
    <property type="entry name" value="HATC_C_dom"/>
</dbReference>
<evidence type="ECO:0000313" key="9">
    <source>
        <dbReference type="WBParaSite" id="jg8366"/>
    </source>
</evidence>
<dbReference type="InterPro" id="IPR052035">
    <property type="entry name" value="ZnF_BED_domain_contain"/>
</dbReference>
<dbReference type="GO" id="GO:0005634">
    <property type="term" value="C:nucleus"/>
    <property type="evidence" value="ECO:0007669"/>
    <property type="project" value="UniProtKB-SubCell"/>
</dbReference>
<evidence type="ECO:0000256" key="1">
    <source>
        <dbReference type="ARBA" id="ARBA00004123"/>
    </source>
</evidence>
<dbReference type="AlphaFoldDB" id="A0A915EQS8"/>
<evidence type="ECO:0000313" key="8">
    <source>
        <dbReference type="Proteomes" id="UP000887574"/>
    </source>
</evidence>
<keyword evidence="2" id="KW-0479">Metal-binding</keyword>
<feature type="coiled-coil region" evidence="6">
    <location>
        <begin position="109"/>
        <end position="136"/>
    </location>
</feature>
<evidence type="ECO:0000259" key="7">
    <source>
        <dbReference type="Pfam" id="PF05699"/>
    </source>
</evidence>
<name>A0A915EQS8_9BILA</name>
<dbReference type="GO" id="GO:0008270">
    <property type="term" value="F:zinc ion binding"/>
    <property type="evidence" value="ECO:0007669"/>
    <property type="project" value="UniProtKB-KW"/>
</dbReference>
<dbReference type="WBParaSite" id="jg8366">
    <property type="protein sequence ID" value="jg8366"/>
    <property type="gene ID" value="jg8366"/>
</dbReference>
<protein>
    <submittedName>
        <fullName evidence="9">HAT C-terminal dimerisation domain-containing protein</fullName>
    </submittedName>
</protein>
<comment type="subcellular location">
    <subcellularLocation>
        <location evidence="1">Nucleus</location>
    </subcellularLocation>
</comment>